<dbReference type="EMBL" id="JANPWB010000011">
    <property type="protein sequence ID" value="KAJ1130620.1"/>
    <property type="molecule type" value="Genomic_DNA"/>
</dbReference>
<protein>
    <submittedName>
        <fullName evidence="2">Uncharacterized protein</fullName>
    </submittedName>
</protein>
<dbReference type="AlphaFoldDB" id="A0AAV7PRF5"/>
<reference evidence="2" key="1">
    <citation type="journal article" date="2022" name="bioRxiv">
        <title>Sequencing and chromosome-scale assembly of the giantPleurodeles waltlgenome.</title>
        <authorList>
            <person name="Brown T."/>
            <person name="Elewa A."/>
            <person name="Iarovenko S."/>
            <person name="Subramanian E."/>
            <person name="Araus A.J."/>
            <person name="Petzold A."/>
            <person name="Susuki M."/>
            <person name="Suzuki K.-i.T."/>
            <person name="Hayashi T."/>
            <person name="Toyoda A."/>
            <person name="Oliveira C."/>
            <person name="Osipova E."/>
            <person name="Leigh N.D."/>
            <person name="Simon A."/>
            <person name="Yun M.H."/>
        </authorList>
    </citation>
    <scope>NUCLEOTIDE SEQUENCE</scope>
    <source>
        <strain evidence="2">20211129_DDA</strain>
        <tissue evidence="2">Liver</tissue>
    </source>
</reference>
<name>A0AAV7PRF5_PLEWA</name>
<keyword evidence="3" id="KW-1185">Reference proteome</keyword>
<evidence type="ECO:0000313" key="3">
    <source>
        <dbReference type="Proteomes" id="UP001066276"/>
    </source>
</evidence>
<gene>
    <name evidence="2" type="ORF">NDU88_008971</name>
</gene>
<feature type="region of interest" description="Disordered" evidence="1">
    <location>
        <begin position="59"/>
        <end position="84"/>
    </location>
</feature>
<comment type="caution">
    <text evidence="2">The sequence shown here is derived from an EMBL/GenBank/DDBJ whole genome shotgun (WGS) entry which is preliminary data.</text>
</comment>
<dbReference type="Proteomes" id="UP001066276">
    <property type="component" value="Chromosome 7"/>
</dbReference>
<accession>A0AAV7PRF5</accession>
<feature type="compositionally biased region" description="Basic and acidic residues" evidence="1">
    <location>
        <begin position="61"/>
        <end position="84"/>
    </location>
</feature>
<organism evidence="2 3">
    <name type="scientific">Pleurodeles waltl</name>
    <name type="common">Iberian ribbed newt</name>
    <dbReference type="NCBI Taxonomy" id="8319"/>
    <lineage>
        <taxon>Eukaryota</taxon>
        <taxon>Metazoa</taxon>
        <taxon>Chordata</taxon>
        <taxon>Craniata</taxon>
        <taxon>Vertebrata</taxon>
        <taxon>Euteleostomi</taxon>
        <taxon>Amphibia</taxon>
        <taxon>Batrachia</taxon>
        <taxon>Caudata</taxon>
        <taxon>Salamandroidea</taxon>
        <taxon>Salamandridae</taxon>
        <taxon>Pleurodelinae</taxon>
        <taxon>Pleurodeles</taxon>
    </lineage>
</organism>
<evidence type="ECO:0000313" key="2">
    <source>
        <dbReference type="EMBL" id="KAJ1130620.1"/>
    </source>
</evidence>
<proteinExistence type="predicted"/>
<evidence type="ECO:0000256" key="1">
    <source>
        <dbReference type="SAM" id="MobiDB-lite"/>
    </source>
</evidence>
<sequence length="84" mass="9546">MPVGLACRRWFQAWGLARPEFLDDGWGQCCNPHVEFRDEDGKNPCMPLPVFCCCRSSVDPADDRASEGRRLKNEKDVKSENDAD</sequence>